<dbReference type="Proteomes" id="UP000199506">
    <property type="component" value="Unassembled WGS sequence"/>
</dbReference>
<reference evidence="1 2" key="1">
    <citation type="submission" date="2016-10" db="EMBL/GenBank/DDBJ databases">
        <authorList>
            <person name="de Groot N.N."/>
        </authorList>
    </citation>
    <scope>NUCLEOTIDE SEQUENCE [LARGE SCALE GENOMIC DNA]</scope>
    <source>
        <strain evidence="1 2">DSM 11978</strain>
    </source>
</reference>
<evidence type="ECO:0000313" key="1">
    <source>
        <dbReference type="EMBL" id="SEK79666.1"/>
    </source>
</evidence>
<protein>
    <submittedName>
        <fullName evidence="1">Uncharacterized protein</fullName>
    </submittedName>
</protein>
<proteinExistence type="predicted"/>
<dbReference type="EMBL" id="FOAK01000005">
    <property type="protein sequence ID" value="SEK79666.1"/>
    <property type="molecule type" value="Genomic_DNA"/>
</dbReference>
<sequence>MSVVIYIKRLSKNTIFSKLGLKFYDKMRKKEWVDRNPSI</sequence>
<evidence type="ECO:0000313" key="2">
    <source>
        <dbReference type="Proteomes" id="UP000199506"/>
    </source>
</evidence>
<gene>
    <name evidence="1" type="ORF">SAMN05216439_1489</name>
</gene>
<dbReference type="AlphaFoldDB" id="A0A1H7JZH7"/>
<accession>A0A1H7JZH7</accession>
<organism evidence="1 2">
    <name type="scientific">Methanobrevibacter gottschalkii</name>
    <dbReference type="NCBI Taxonomy" id="190974"/>
    <lineage>
        <taxon>Archaea</taxon>
        <taxon>Methanobacteriati</taxon>
        <taxon>Methanobacteriota</taxon>
        <taxon>Methanomada group</taxon>
        <taxon>Methanobacteria</taxon>
        <taxon>Methanobacteriales</taxon>
        <taxon>Methanobacteriaceae</taxon>
        <taxon>Methanobrevibacter</taxon>
    </lineage>
</organism>
<name>A0A1H7JZH7_9EURY</name>